<dbReference type="eggNOG" id="KOG1664">
    <property type="taxonomic scope" value="Eukaryota"/>
</dbReference>
<protein>
    <recommendedName>
        <fullName evidence="4">C-type lectin domain-containing protein</fullName>
    </recommendedName>
</protein>
<proteinExistence type="predicted"/>
<keyword evidence="3" id="KW-1185">Reference proteome</keyword>
<dbReference type="FunCoup" id="E3MIY5">
    <property type="interactions" value="1814"/>
</dbReference>
<accession>E3MIY5</accession>
<sequence length="587" mass="65755">MRAKLISLLIAILVLADPIQCQLSVDNSLWAACNQTGTSAGFKQRSVDDPSEGDKCTLAFNVAVRDDDDAREFCSLYAPWRLVRAEIDVKDRPRVLCHVEATLACKNGWIQMFGYCFRMTSERKLANHTDAQTQCNNLEEGATIASLRHKNIVGVWRRYFRGIAQIWVTASETWHQYIQKTGTVDGDAFAIAFTGKHYDFSVHPNSLIKINPNIKLQVLCEYKPPMTSAEINYLGRRYSEIYYPSVKVPNGILVRSASSYTTSTNILEICKKALLPYMVGGVDPFVPDAETLAAIHGTKLPFTLLTGSGARAGINKDSTAQEKCIDEEKKFLVEALKKDDSKHEVDGVEGTDHCDNMNTAAIVHEAGAAKLKTMSDSRSLPIWCKLGRKMEFRYNTTPGYEIFHRSNGEVVAHRLFKEKKNYVEASKICKENGGFLSGINSLDEADHLGSKFCCIRNRFNNSSFAGLAAQANLTVESIFLGGRRKEACLQLETDLKSETSSCSRNRVIEWQDNVAQDFHTEWWRNGADNHTNPSSKVSYLQDCLTYVVGTPSWANNDTKAFLDDVNCNWEQYFFCTNKVTVTPVDPL</sequence>
<dbReference type="InterPro" id="IPR016186">
    <property type="entry name" value="C-type_lectin-like/link_sf"/>
</dbReference>
<evidence type="ECO:0000256" key="1">
    <source>
        <dbReference type="SAM" id="SignalP"/>
    </source>
</evidence>
<name>E3MIY5_CAERE</name>
<dbReference type="SUPFAM" id="SSF56436">
    <property type="entry name" value="C-type lectin-like"/>
    <property type="match status" value="2"/>
</dbReference>
<dbReference type="HOGENOM" id="CLU_032076_1_0_1"/>
<feature type="chain" id="PRO_5003175005" description="C-type lectin domain-containing protein" evidence="1">
    <location>
        <begin position="17"/>
        <end position="587"/>
    </location>
</feature>
<gene>
    <name evidence="2" type="ORF">CRE_09577</name>
</gene>
<dbReference type="InParanoid" id="E3MIY5"/>
<dbReference type="PANTHER" id="PTHR47753:SF1">
    <property type="entry name" value="C-TYPE LECTIN DOMAIN-CONTAINING PROTEIN"/>
    <property type="match status" value="1"/>
</dbReference>
<dbReference type="STRING" id="31234.E3MIY5"/>
<keyword evidence="1" id="KW-0732">Signal</keyword>
<dbReference type="OrthoDB" id="5775348at2759"/>
<dbReference type="AlphaFoldDB" id="E3MIY5"/>
<evidence type="ECO:0000313" key="2">
    <source>
        <dbReference type="EMBL" id="EFP03452.1"/>
    </source>
</evidence>
<organism evidence="3">
    <name type="scientific">Caenorhabditis remanei</name>
    <name type="common">Caenorhabditis vulgaris</name>
    <dbReference type="NCBI Taxonomy" id="31234"/>
    <lineage>
        <taxon>Eukaryota</taxon>
        <taxon>Metazoa</taxon>
        <taxon>Ecdysozoa</taxon>
        <taxon>Nematoda</taxon>
        <taxon>Chromadorea</taxon>
        <taxon>Rhabditida</taxon>
        <taxon>Rhabditina</taxon>
        <taxon>Rhabditomorpha</taxon>
        <taxon>Rhabditoidea</taxon>
        <taxon>Rhabditidae</taxon>
        <taxon>Peloderinae</taxon>
        <taxon>Caenorhabditis</taxon>
    </lineage>
</organism>
<dbReference type="PANTHER" id="PTHR47753">
    <property type="entry name" value="C-TYPE LECTIN-RELATED"/>
    <property type="match status" value="1"/>
</dbReference>
<dbReference type="Gene3D" id="3.10.100.10">
    <property type="entry name" value="Mannose-Binding Protein A, subunit A"/>
    <property type="match status" value="2"/>
</dbReference>
<dbReference type="OMA" id="DIECHTE"/>
<dbReference type="EMBL" id="DS268449">
    <property type="protein sequence ID" value="EFP03452.1"/>
    <property type="molecule type" value="Genomic_DNA"/>
</dbReference>
<evidence type="ECO:0008006" key="4">
    <source>
        <dbReference type="Google" id="ProtNLM"/>
    </source>
</evidence>
<dbReference type="CDD" id="cd00037">
    <property type="entry name" value="CLECT"/>
    <property type="match status" value="1"/>
</dbReference>
<reference evidence="2" key="1">
    <citation type="submission" date="2007-07" db="EMBL/GenBank/DDBJ databases">
        <title>PCAP assembly of the Caenorhabditis remanei genome.</title>
        <authorList>
            <consortium name="The Caenorhabditis remanei Sequencing Consortium"/>
            <person name="Wilson R.K."/>
        </authorList>
    </citation>
    <scope>NUCLEOTIDE SEQUENCE [LARGE SCALE GENOMIC DNA]</scope>
    <source>
        <strain evidence="2">PB4641</strain>
    </source>
</reference>
<feature type="signal peptide" evidence="1">
    <location>
        <begin position="1"/>
        <end position="16"/>
    </location>
</feature>
<evidence type="ECO:0000313" key="3">
    <source>
        <dbReference type="Proteomes" id="UP000008281"/>
    </source>
</evidence>
<dbReference type="InterPro" id="IPR016187">
    <property type="entry name" value="CTDL_fold"/>
</dbReference>
<dbReference type="SMR" id="E3MIY5"/>
<dbReference type="Proteomes" id="UP000008281">
    <property type="component" value="Unassembled WGS sequence"/>
</dbReference>